<dbReference type="GO" id="GO:0032259">
    <property type="term" value="P:methylation"/>
    <property type="evidence" value="ECO:0007669"/>
    <property type="project" value="UniProtKB-KW"/>
</dbReference>
<evidence type="ECO:0000313" key="2">
    <source>
        <dbReference type="EMBL" id="REI39235.1"/>
    </source>
</evidence>
<keyword evidence="3" id="KW-1185">Reference proteome</keyword>
<dbReference type="Gene3D" id="3.40.50.150">
    <property type="entry name" value="Vaccinia Virus protein VP39"/>
    <property type="match status" value="1"/>
</dbReference>
<dbReference type="EMBL" id="QUAJ01000067">
    <property type="protein sequence ID" value="REI39235.1"/>
    <property type="molecule type" value="Genomic_DNA"/>
</dbReference>
<dbReference type="RefSeq" id="WP_114643778.1">
    <property type="nucleotide sequence ID" value="NZ_JAACIO010000062.1"/>
</dbReference>
<evidence type="ECO:0000259" key="1">
    <source>
        <dbReference type="Pfam" id="PF13847"/>
    </source>
</evidence>
<dbReference type="SUPFAM" id="SSF53335">
    <property type="entry name" value="S-adenosyl-L-methionine-dependent methyltransferases"/>
    <property type="match status" value="1"/>
</dbReference>
<feature type="domain" description="Methyltransferase" evidence="1">
    <location>
        <begin position="40"/>
        <end position="161"/>
    </location>
</feature>
<dbReference type="PANTHER" id="PTHR43861">
    <property type="entry name" value="TRANS-ACONITATE 2-METHYLTRANSFERASE-RELATED"/>
    <property type="match status" value="1"/>
</dbReference>
<proteinExistence type="predicted"/>
<keyword evidence="2" id="KW-0489">Methyltransferase</keyword>
<dbReference type="Proteomes" id="UP000263486">
    <property type="component" value="Unassembled WGS sequence"/>
</dbReference>
<dbReference type="CDD" id="cd02440">
    <property type="entry name" value="AdoMet_MTases"/>
    <property type="match status" value="1"/>
</dbReference>
<reference evidence="2 3" key="1">
    <citation type="submission" date="2018-08" db="EMBL/GenBank/DDBJ databases">
        <title>Draft genome sequence of Psychrilyobacter sp. strain SD5 isolated from Black Sea water.</title>
        <authorList>
            <person name="Yadav S."/>
            <person name="Villanueva L."/>
            <person name="Damste J.S.S."/>
        </authorList>
    </citation>
    <scope>NUCLEOTIDE SEQUENCE [LARGE SCALE GENOMIC DNA]</scope>
    <source>
        <strain evidence="2 3">SD5</strain>
    </source>
</reference>
<dbReference type="InterPro" id="IPR029063">
    <property type="entry name" value="SAM-dependent_MTases_sf"/>
</dbReference>
<sequence>MKVQNNKEYFNNNVDKWVDYLTDDRTFAIEESLKIMNIYKENNVLEVGAGTGTFYSFLNFNKSENYLGIDISEEMLMEFKKRFPEVETCCMNFEEKINLDRKFDIIVLFDSIPHFERIDILFENAAKILNKGGIFYIIHSKTRNQLKEHHKKINYNLNRDAIPNDMTLEKECLKLNLKNIVIKDEKFFFFSCQK</sequence>
<dbReference type="GO" id="GO:0008168">
    <property type="term" value="F:methyltransferase activity"/>
    <property type="evidence" value="ECO:0007669"/>
    <property type="project" value="UniProtKB-KW"/>
</dbReference>
<name>A0ABX9KCZ2_9FUSO</name>
<comment type="caution">
    <text evidence="2">The sequence shown here is derived from an EMBL/GenBank/DDBJ whole genome shotgun (WGS) entry which is preliminary data.</text>
</comment>
<organism evidence="2 3">
    <name type="scientific">Psychrilyobacter piezotolerans</name>
    <dbReference type="NCBI Taxonomy" id="2293438"/>
    <lineage>
        <taxon>Bacteria</taxon>
        <taxon>Fusobacteriati</taxon>
        <taxon>Fusobacteriota</taxon>
        <taxon>Fusobacteriia</taxon>
        <taxon>Fusobacteriales</taxon>
        <taxon>Fusobacteriaceae</taxon>
        <taxon>Psychrilyobacter</taxon>
    </lineage>
</organism>
<keyword evidence="2" id="KW-0808">Transferase</keyword>
<dbReference type="Pfam" id="PF13847">
    <property type="entry name" value="Methyltransf_31"/>
    <property type="match status" value="1"/>
</dbReference>
<accession>A0ABX9KCZ2</accession>
<dbReference type="InterPro" id="IPR025714">
    <property type="entry name" value="Methyltranfer_dom"/>
</dbReference>
<gene>
    <name evidence="2" type="ORF">DYH56_15640</name>
</gene>
<protein>
    <submittedName>
        <fullName evidence="2">Methyltransferase domain-containing protein</fullName>
    </submittedName>
</protein>
<evidence type="ECO:0000313" key="3">
    <source>
        <dbReference type="Proteomes" id="UP000263486"/>
    </source>
</evidence>